<evidence type="ECO:0000256" key="1">
    <source>
        <dbReference type="ARBA" id="ARBA00001947"/>
    </source>
</evidence>
<dbReference type="InterPro" id="IPR002328">
    <property type="entry name" value="ADH_Zn_CS"/>
</dbReference>
<evidence type="ECO:0000313" key="9">
    <source>
        <dbReference type="Proteomes" id="UP001526201"/>
    </source>
</evidence>
<dbReference type="SMART" id="SM00829">
    <property type="entry name" value="PKS_ER"/>
    <property type="match status" value="1"/>
</dbReference>
<dbReference type="PANTHER" id="PTHR42813">
    <property type="entry name" value="ZINC-TYPE ALCOHOL DEHYDROGENASE-LIKE"/>
    <property type="match status" value="1"/>
</dbReference>
<dbReference type="Gene3D" id="3.90.180.10">
    <property type="entry name" value="Medium-chain alcohol dehydrogenases, catalytic domain"/>
    <property type="match status" value="1"/>
</dbReference>
<name>A0ABT3CFN2_9MYCO</name>
<dbReference type="CDD" id="cd08286">
    <property type="entry name" value="FDH_like_ADH2"/>
    <property type="match status" value="1"/>
</dbReference>
<dbReference type="Pfam" id="PF00107">
    <property type="entry name" value="ADH_zinc_N"/>
    <property type="match status" value="1"/>
</dbReference>
<dbReference type="InterPro" id="IPR020843">
    <property type="entry name" value="ER"/>
</dbReference>
<evidence type="ECO:0000256" key="2">
    <source>
        <dbReference type="ARBA" id="ARBA00008072"/>
    </source>
</evidence>
<evidence type="ECO:0000313" key="8">
    <source>
        <dbReference type="EMBL" id="MCV7228275.1"/>
    </source>
</evidence>
<comment type="similarity">
    <text evidence="2 6">Belongs to the zinc-containing alcohol dehydrogenase family.</text>
</comment>
<dbReference type="Pfam" id="PF08240">
    <property type="entry name" value="ADH_N"/>
    <property type="match status" value="1"/>
</dbReference>
<reference evidence="8 9" key="1">
    <citation type="journal article" date="2022" name="BMC Genomics">
        <title>Comparative genome analysis of mycobacteria focusing on tRNA and non-coding RNA.</title>
        <authorList>
            <person name="Behra P.R.K."/>
            <person name="Pettersson B.M.F."/>
            <person name="Ramesh M."/>
            <person name="Das S."/>
            <person name="Dasgupta S."/>
            <person name="Kirsebom L.A."/>
        </authorList>
    </citation>
    <scope>NUCLEOTIDE SEQUENCE [LARGE SCALE GENOMIC DNA]</scope>
    <source>
        <strain evidence="8 9">DSM 44078</strain>
    </source>
</reference>
<evidence type="ECO:0000259" key="7">
    <source>
        <dbReference type="SMART" id="SM00829"/>
    </source>
</evidence>
<keyword evidence="4 6" id="KW-0862">Zinc</keyword>
<proteinExistence type="inferred from homology"/>
<dbReference type="InterPro" id="IPR013149">
    <property type="entry name" value="ADH-like_C"/>
</dbReference>
<accession>A0ABT3CFN2</accession>
<evidence type="ECO:0000256" key="4">
    <source>
        <dbReference type="ARBA" id="ARBA00022833"/>
    </source>
</evidence>
<evidence type="ECO:0000256" key="5">
    <source>
        <dbReference type="ARBA" id="ARBA00023002"/>
    </source>
</evidence>
<dbReference type="SUPFAM" id="SSF50129">
    <property type="entry name" value="GroES-like"/>
    <property type="match status" value="1"/>
</dbReference>
<evidence type="ECO:0000256" key="3">
    <source>
        <dbReference type="ARBA" id="ARBA00022723"/>
    </source>
</evidence>
<dbReference type="SUPFAM" id="SSF51735">
    <property type="entry name" value="NAD(P)-binding Rossmann-fold domains"/>
    <property type="match status" value="1"/>
</dbReference>
<dbReference type="EMBL" id="JACKTY010000032">
    <property type="protein sequence ID" value="MCV7228275.1"/>
    <property type="molecule type" value="Genomic_DNA"/>
</dbReference>
<dbReference type="InterPro" id="IPR011032">
    <property type="entry name" value="GroES-like_sf"/>
</dbReference>
<feature type="domain" description="Enoyl reductase (ER)" evidence="7">
    <location>
        <begin position="12"/>
        <end position="349"/>
    </location>
</feature>
<sequence length="351" mass="36651">MKALVYHGAGYKSWDTVADPQIEAPTDVIVKIDATTICGSDLHILKGDVPAVREGRVLGHEGVGTIVEAGSAVTTLQVGDQVILACIKNCGRCDYCRRGVHSHCAGGEGASGMGWIFGHLINGTQAEYVRVPYAETSAHKLPEGVTPAQGVMLSDILPTGFEIGVLYGRVKPGDAIAVIGAGPVGLAVMTTAGLQGASRVIAVDIDESRARGALDFGATHWVNSSDPDWRDKVLALTGGHGVDVSVEAVGIPATFQMALDIVRPGGNVANVGVHGGSVSLALQDLWIKNINISMGLVNTDTLPMLLRLVADGALNVDKFATHHFELGNILAAYDVFVDAAKTKARKVILHG</sequence>
<dbReference type="InterPro" id="IPR036291">
    <property type="entry name" value="NAD(P)-bd_dom_sf"/>
</dbReference>
<organism evidence="8 9">
    <name type="scientific">Mycolicibacterium komossense</name>
    <dbReference type="NCBI Taxonomy" id="1779"/>
    <lineage>
        <taxon>Bacteria</taxon>
        <taxon>Bacillati</taxon>
        <taxon>Actinomycetota</taxon>
        <taxon>Actinomycetes</taxon>
        <taxon>Mycobacteriales</taxon>
        <taxon>Mycobacteriaceae</taxon>
        <taxon>Mycolicibacterium</taxon>
    </lineage>
</organism>
<protein>
    <submittedName>
        <fullName evidence="8">Zinc-dependent alcohol dehydrogenase family protein</fullName>
    </submittedName>
</protein>
<evidence type="ECO:0000256" key="6">
    <source>
        <dbReference type="RuleBase" id="RU361277"/>
    </source>
</evidence>
<comment type="cofactor">
    <cofactor evidence="1 6">
        <name>Zn(2+)</name>
        <dbReference type="ChEBI" id="CHEBI:29105"/>
    </cofactor>
</comment>
<gene>
    <name evidence="8" type="ORF">H7J73_19880</name>
</gene>
<dbReference type="Proteomes" id="UP001526201">
    <property type="component" value="Unassembled WGS sequence"/>
</dbReference>
<keyword evidence="3 6" id="KW-0479">Metal-binding</keyword>
<dbReference type="RefSeq" id="WP_264069390.1">
    <property type="nucleotide sequence ID" value="NZ_JACKTY010000032.1"/>
</dbReference>
<dbReference type="Gene3D" id="3.40.50.720">
    <property type="entry name" value="NAD(P)-binding Rossmann-like Domain"/>
    <property type="match status" value="1"/>
</dbReference>
<comment type="caution">
    <text evidence="8">The sequence shown here is derived from an EMBL/GenBank/DDBJ whole genome shotgun (WGS) entry which is preliminary data.</text>
</comment>
<dbReference type="PROSITE" id="PS00059">
    <property type="entry name" value="ADH_ZINC"/>
    <property type="match status" value="1"/>
</dbReference>
<dbReference type="InterPro" id="IPR013154">
    <property type="entry name" value="ADH-like_N"/>
</dbReference>
<keyword evidence="5" id="KW-0560">Oxidoreductase</keyword>
<keyword evidence="9" id="KW-1185">Reference proteome</keyword>
<dbReference type="PANTHER" id="PTHR42813:SF4">
    <property type="entry name" value="NADP-DEPENDENT ISOPROPANOL DEHYDROGENASE"/>
    <property type="match status" value="1"/>
</dbReference>